<evidence type="ECO:0000256" key="2">
    <source>
        <dbReference type="ARBA" id="ARBA00022737"/>
    </source>
</evidence>
<dbReference type="SUPFAM" id="SSF52058">
    <property type="entry name" value="L domain-like"/>
    <property type="match status" value="1"/>
</dbReference>
<name>T0PHP6_SAPDV</name>
<evidence type="ECO:0000313" key="4">
    <source>
        <dbReference type="Proteomes" id="UP000030762"/>
    </source>
</evidence>
<keyword evidence="1" id="KW-0433">Leucine-rich repeat</keyword>
<dbReference type="InterPro" id="IPR001611">
    <property type="entry name" value="Leu-rich_rpt"/>
</dbReference>
<dbReference type="PANTHER" id="PTHR46652:SF3">
    <property type="entry name" value="LEUCINE-RICH REPEAT-CONTAINING PROTEIN 9"/>
    <property type="match status" value="1"/>
</dbReference>
<keyword evidence="2" id="KW-0677">Repeat</keyword>
<dbReference type="PANTHER" id="PTHR46652">
    <property type="entry name" value="LEUCINE-RICH REPEAT AND IQ DOMAIN-CONTAINING PROTEIN 1-RELATED"/>
    <property type="match status" value="1"/>
</dbReference>
<protein>
    <recommendedName>
        <fullName evidence="5">U2A'/phosphoprotein 32 family A C-terminal domain-containing protein</fullName>
    </recommendedName>
</protein>
<dbReference type="STRING" id="1156394.T0PHP6"/>
<sequence length="412" mass="46662">MVLLDRQLVEGNVSTLGKHPISNKHIFTKLVVQQQQLEAIDILAEFPHLQDVNVAENQIKTLAPLAHLPFLLRLDASHNDLTALLDFDTPLCTKAQAWVDGSHAIGSMLHVANFAWNRITAMRDLSRHRYIQELVLDHNEITEISGLSALVFLKHVSLTHNKLRSTKGLTGNLPIETLDLSYNEISITADLPRLTRLLRVNLAHNSVEALKDFGNCKVLQYLDVSYNRIRELHHVDALTKLRDLSHLDLSHCPVARIPYYRYRVLVRTQQVIELDTIPASVRERIKAQVLHGEDIRSRVEVFEKHLQGRETFVNHLPPLDRDFRYRELSTSSIGHLFCLKKPKTSAPKESAKSFATEAASHAILVAQTKIATKSFAADVLDNMSKRYPFLFGRETVPRSSGRTRLVTDTKGV</sequence>
<dbReference type="EMBL" id="JH767350">
    <property type="protein sequence ID" value="EQC24884.1"/>
    <property type="molecule type" value="Genomic_DNA"/>
</dbReference>
<dbReference type="Gene3D" id="3.80.10.10">
    <property type="entry name" value="Ribonuclease Inhibitor"/>
    <property type="match status" value="2"/>
</dbReference>
<dbReference type="InParanoid" id="T0PHP6"/>
<dbReference type="Pfam" id="PF14580">
    <property type="entry name" value="LRR_9"/>
    <property type="match status" value="1"/>
</dbReference>
<dbReference type="SUPFAM" id="SSF52075">
    <property type="entry name" value="Outer arm dynein light chain 1"/>
    <property type="match status" value="1"/>
</dbReference>
<dbReference type="AlphaFoldDB" id="T0PHP6"/>
<accession>T0PHP6</accession>
<dbReference type="GeneID" id="19957948"/>
<proteinExistence type="predicted"/>
<dbReference type="InterPro" id="IPR032675">
    <property type="entry name" value="LRR_dom_sf"/>
</dbReference>
<dbReference type="OMA" id="HIYTTAT"/>
<dbReference type="eggNOG" id="KOG0531">
    <property type="taxonomic scope" value="Eukaryota"/>
</dbReference>
<dbReference type="VEuPathDB" id="FungiDB:SDRG_17221"/>
<dbReference type="OrthoDB" id="6334211at2759"/>
<evidence type="ECO:0000313" key="3">
    <source>
        <dbReference type="EMBL" id="EQC24884.1"/>
    </source>
</evidence>
<dbReference type="InterPro" id="IPR050836">
    <property type="entry name" value="SDS22/Internalin_LRR"/>
</dbReference>
<dbReference type="Proteomes" id="UP000030762">
    <property type="component" value="Unassembled WGS sequence"/>
</dbReference>
<organism evidence="3 4">
    <name type="scientific">Saprolegnia diclina (strain VS20)</name>
    <dbReference type="NCBI Taxonomy" id="1156394"/>
    <lineage>
        <taxon>Eukaryota</taxon>
        <taxon>Sar</taxon>
        <taxon>Stramenopiles</taxon>
        <taxon>Oomycota</taxon>
        <taxon>Saprolegniomycetes</taxon>
        <taxon>Saprolegniales</taxon>
        <taxon>Saprolegniaceae</taxon>
        <taxon>Saprolegnia</taxon>
    </lineage>
</organism>
<keyword evidence="4" id="KW-1185">Reference proteome</keyword>
<reference evidence="3 4" key="1">
    <citation type="submission" date="2012-04" db="EMBL/GenBank/DDBJ databases">
        <title>The Genome Sequence of Saprolegnia declina VS20.</title>
        <authorList>
            <consortium name="The Broad Institute Genome Sequencing Platform"/>
            <person name="Russ C."/>
            <person name="Nusbaum C."/>
            <person name="Tyler B."/>
            <person name="van West P."/>
            <person name="Dieguez-Uribeondo J."/>
            <person name="de Bruijn I."/>
            <person name="Tripathy S."/>
            <person name="Jiang R."/>
            <person name="Young S.K."/>
            <person name="Zeng Q."/>
            <person name="Gargeya S."/>
            <person name="Fitzgerald M."/>
            <person name="Haas B."/>
            <person name="Abouelleil A."/>
            <person name="Alvarado L."/>
            <person name="Arachchi H.M."/>
            <person name="Berlin A."/>
            <person name="Chapman S.B."/>
            <person name="Goldberg J."/>
            <person name="Griggs A."/>
            <person name="Gujja S."/>
            <person name="Hansen M."/>
            <person name="Howarth C."/>
            <person name="Imamovic A."/>
            <person name="Larimer J."/>
            <person name="McCowen C."/>
            <person name="Montmayeur A."/>
            <person name="Murphy C."/>
            <person name="Neiman D."/>
            <person name="Pearson M."/>
            <person name="Priest M."/>
            <person name="Roberts A."/>
            <person name="Saif S."/>
            <person name="Shea T."/>
            <person name="Sisk P."/>
            <person name="Sykes S."/>
            <person name="Wortman J."/>
            <person name="Nusbaum C."/>
            <person name="Birren B."/>
        </authorList>
    </citation>
    <scope>NUCLEOTIDE SEQUENCE [LARGE SCALE GENOMIC DNA]</scope>
    <source>
        <strain evidence="3 4">VS20</strain>
    </source>
</reference>
<gene>
    <name evidence="3" type="ORF">SDRG_17221</name>
</gene>
<evidence type="ECO:0008006" key="5">
    <source>
        <dbReference type="Google" id="ProtNLM"/>
    </source>
</evidence>
<evidence type="ECO:0000256" key="1">
    <source>
        <dbReference type="ARBA" id="ARBA00022614"/>
    </source>
</evidence>
<dbReference type="PROSITE" id="PS51450">
    <property type="entry name" value="LRR"/>
    <property type="match status" value="3"/>
</dbReference>
<dbReference type="RefSeq" id="XP_008621682.1">
    <property type="nucleotide sequence ID" value="XM_008623460.1"/>
</dbReference>